<feature type="transmembrane region" description="Helical" evidence="9">
    <location>
        <begin position="310"/>
        <end position="330"/>
    </location>
</feature>
<dbReference type="GO" id="GO:0015276">
    <property type="term" value="F:ligand-gated monoatomic ion channel activity"/>
    <property type="evidence" value="ECO:0007669"/>
    <property type="project" value="InterPro"/>
</dbReference>
<evidence type="ECO:0000256" key="8">
    <source>
        <dbReference type="ARBA" id="ARBA00023180"/>
    </source>
</evidence>
<dbReference type="PANTHER" id="PTHR42643">
    <property type="entry name" value="IONOTROPIC RECEPTOR 20A-RELATED"/>
    <property type="match status" value="1"/>
</dbReference>
<keyword evidence="6 9" id="KW-0472">Membrane</keyword>
<comment type="subcellular location">
    <subcellularLocation>
        <location evidence="1">Cell membrane</location>
        <topology evidence="1">Multi-pass membrane protein</topology>
    </subcellularLocation>
</comment>
<dbReference type="Pfam" id="PF00060">
    <property type="entry name" value="Lig_chan"/>
    <property type="match status" value="1"/>
</dbReference>
<evidence type="ECO:0000256" key="3">
    <source>
        <dbReference type="ARBA" id="ARBA00022475"/>
    </source>
</evidence>
<dbReference type="EMBL" id="LC017787">
    <property type="protein sequence ID" value="BAR64801.1"/>
    <property type="molecule type" value="mRNA"/>
</dbReference>
<keyword evidence="7 12" id="KW-0675">Receptor</keyword>
<evidence type="ECO:0000259" key="11">
    <source>
        <dbReference type="Pfam" id="PF24576"/>
    </source>
</evidence>
<evidence type="ECO:0000256" key="6">
    <source>
        <dbReference type="ARBA" id="ARBA00023136"/>
    </source>
</evidence>
<proteinExistence type="evidence at transcript level"/>
<feature type="transmembrane region" description="Helical" evidence="9">
    <location>
        <begin position="565"/>
        <end position="586"/>
    </location>
</feature>
<gene>
    <name evidence="12" type="primary">OfurIR64a</name>
</gene>
<evidence type="ECO:0000256" key="2">
    <source>
        <dbReference type="ARBA" id="ARBA00008685"/>
    </source>
</evidence>
<keyword evidence="5 9" id="KW-1133">Transmembrane helix</keyword>
<dbReference type="InterPro" id="IPR057074">
    <property type="entry name" value="IR75A_N"/>
</dbReference>
<reference evidence="12" key="1">
    <citation type="journal article" date="2015" name="PLoS ONE">
        <title>Identification of Candidate Odorant Receptors in Asian Corn Borer Ostrinia furnacalis.</title>
        <authorList>
            <person name="Yang B."/>
            <person name="Ozaki K."/>
            <person name="Ishikawa Y."/>
            <person name="Matsuo T."/>
        </authorList>
    </citation>
    <scope>NUCLEOTIDE SEQUENCE</scope>
    <source>
        <tissue evidence="12">Antenna</tissue>
    </source>
</reference>
<dbReference type="InterPro" id="IPR052192">
    <property type="entry name" value="Insect_Ionotropic_Sensory_Rcpt"/>
</dbReference>
<dbReference type="AlphaFoldDB" id="A0A0F7QED3"/>
<evidence type="ECO:0000256" key="9">
    <source>
        <dbReference type="SAM" id="Phobius"/>
    </source>
</evidence>
<comment type="similarity">
    <text evidence="2">Belongs to the glutamate-gated ion channel (TC 1.A.10.1) family.</text>
</comment>
<feature type="domain" description="Ionotropic receptor 75a N-terminal" evidence="11">
    <location>
        <begin position="13"/>
        <end position="164"/>
    </location>
</feature>
<dbReference type="GO" id="GO:0005886">
    <property type="term" value="C:plasma membrane"/>
    <property type="evidence" value="ECO:0007669"/>
    <property type="project" value="UniProtKB-SubCell"/>
</dbReference>
<keyword evidence="4 9" id="KW-0812">Transmembrane</keyword>
<dbReference type="InterPro" id="IPR001320">
    <property type="entry name" value="Iontro_rcpt_C"/>
</dbReference>
<evidence type="ECO:0000259" key="10">
    <source>
        <dbReference type="Pfam" id="PF00060"/>
    </source>
</evidence>
<name>A0A0F7QED3_OSTFU</name>
<feature type="transmembrane region" description="Helical" evidence="9">
    <location>
        <begin position="371"/>
        <end position="389"/>
    </location>
</feature>
<dbReference type="GO" id="GO:0050906">
    <property type="term" value="P:detection of stimulus involved in sensory perception"/>
    <property type="evidence" value="ECO:0007669"/>
    <property type="project" value="UniProtKB-ARBA"/>
</dbReference>
<feature type="domain" description="Ionotropic glutamate receptor C-terminal" evidence="10">
    <location>
        <begin position="309"/>
        <end position="495"/>
    </location>
</feature>
<keyword evidence="3" id="KW-1003">Cell membrane</keyword>
<accession>A0A0F7QED3</accession>
<evidence type="ECO:0000256" key="4">
    <source>
        <dbReference type="ARBA" id="ARBA00022692"/>
    </source>
</evidence>
<dbReference type="PANTHER" id="PTHR42643:SF33">
    <property type="entry name" value="GLUTAMATE RECEPTOR 2-LIKE PROTEIN"/>
    <property type="match status" value="1"/>
</dbReference>
<evidence type="ECO:0000313" key="12">
    <source>
        <dbReference type="EMBL" id="BAR64801.1"/>
    </source>
</evidence>
<dbReference type="SUPFAM" id="SSF53850">
    <property type="entry name" value="Periplasmic binding protein-like II"/>
    <property type="match status" value="1"/>
</dbReference>
<dbReference type="Gene3D" id="3.40.190.10">
    <property type="entry name" value="Periplasmic binding protein-like II"/>
    <property type="match status" value="1"/>
</dbReference>
<evidence type="ECO:0000256" key="1">
    <source>
        <dbReference type="ARBA" id="ARBA00004651"/>
    </source>
</evidence>
<protein>
    <submittedName>
        <fullName evidence="12">Ionotropic receptor</fullName>
    </submittedName>
</protein>
<dbReference type="Pfam" id="PF24576">
    <property type="entry name" value="IR75A_N"/>
    <property type="match status" value="1"/>
</dbReference>
<evidence type="ECO:0000256" key="5">
    <source>
        <dbReference type="ARBA" id="ARBA00022989"/>
    </source>
</evidence>
<dbReference type="Gene3D" id="1.10.287.70">
    <property type="match status" value="1"/>
</dbReference>
<sequence length="599" mass="68866">MDINYFLNFISIAEISLVIDLLKLKEIQNVVNINCDGQKSIFHHKILNDNNIHASYWSLNSTDQNMMQMSYHKTGVILDASCSNWEQALNNFDNSMFRNEFIWLIITEDLLSTARSLTNCPIEIDSDVTVALKTNGIFMLYEVFHTNYSSGVLSIRNVGYWDTTLHIATSSRRDLQGLKMRCPVVVTDKVVHQTFEEYLSKHQVFQVDSLHKLKFVALLNYIRDMYNMSYELQRTNSWGYMRNGSFDGVVGSLQRQHADFGGSPLFFRADRAELIDYIAETWQSRQCFILRHPKHPGGYYTIYTRPLTAKVWYCILAMLIFSGVILCLMLKTKVTQSHEKSTDSSFSLALLFAWSAICQQGMTVNRSSTSVKIVVIVTFVYAVTLYQYYNATVVSTLLREPPKNIRTLEDLLQSNLKAGAENVLYTKDYFKRTTDPVALRMYHKKITPKHQYNFYSPEYGMSLVKQGGFAFHVDSVVAYRIMRKTFTEREICEAHEVLLYPPQKMGMVVRKASPYKEHFTYGIRKIYEAGLMDRLQSVWDEPKPSCVHTPDSSVFSVSIVEFSTALLALVAGNVAAILVLFAEIVLHRCEMKKRIAFTH</sequence>
<keyword evidence="8" id="KW-0325">Glycoprotein</keyword>
<organism evidence="12">
    <name type="scientific">Ostrinia furnacalis</name>
    <name type="common">Asian corn borer</name>
    <dbReference type="NCBI Taxonomy" id="93504"/>
    <lineage>
        <taxon>Eukaryota</taxon>
        <taxon>Metazoa</taxon>
        <taxon>Ecdysozoa</taxon>
        <taxon>Arthropoda</taxon>
        <taxon>Hexapoda</taxon>
        <taxon>Insecta</taxon>
        <taxon>Pterygota</taxon>
        <taxon>Neoptera</taxon>
        <taxon>Endopterygota</taxon>
        <taxon>Lepidoptera</taxon>
        <taxon>Glossata</taxon>
        <taxon>Ditrysia</taxon>
        <taxon>Pyraloidea</taxon>
        <taxon>Crambidae</taxon>
        <taxon>Pyraustinae</taxon>
        <taxon>Ostrinia</taxon>
    </lineage>
</organism>
<evidence type="ECO:0000256" key="7">
    <source>
        <dbReference type="ARBA" id="ARBA00023170"/>
    </source>
</evidence>